<protein>
    <submittedName>
        <fullName evidence="1">Imm9 family immunity protein</fullName>
    </submittedName>
</protein>
<evidence type="ECO:0000313" key="2">
    <source>
        <dbReference type="Proteomes" id="UP001517367"/>
    </source>
</evidence>
<keyword evidence="2" id="KW-1185">Reference proteome</keyword>
<dbReference type="InterPro" id="IPR028963">
    <property type="entry name" value="Imm9"/>
</dbReference>
<name>A0ABW9JDJ4_9SPHI</name>
<dbReference type="EMBL" id="SRMP02000003">
    <property type="protein sequence ID" value="MFN0290483.1"/>
    <property type="molecule type" value="Genomic_DNA"/>
</dbReference>
<sequence length="156" mass="18569">MMEIKILDSAYIVGFNSDTNFLRNQIRIKIFESVGKVVLQELTGWKLYIYFRYNNVEDILIYLKGRSVPQTKEKEITIHIPMPIRNKVDWGVAKEDHIYDNPKHLDDKLKNFDQLSVDFSKFLKREDYIADCMWRAVIHCFKKGFKINGIELKMDM</sequence>
<dbReference type="Pfam" id="PF15587">
    <property type="entry name" value="Imm9"/>
    <property type="match status" value="1"/>
</dbReference>
<dbReference type="Proteomes" id="UP001517367">
    <property type="component" value="Unassembled WGS sequence"/>
</dbReference>
<proteinExistence type="predicted"/>
<reference evidence="1 2" key="1">
    <citation type="submission" date="2024-12" db="EMBL/GenBank/DDBJ databases">
        <authorList>
            <person name="Hu S."/>
        </authorList>
    </citation>
    <scope>NUCLEOTIDE SEQUENCE [LARGE SCALE GENOMIC DNA]</scope>
    <source>
        <strain evidence="1 2">P-25</strain>
    </source>
</reference>
<gene>
    <name evidence="1" type="primary">imm9</name>
    <name evidence="1" type="ORF">E5L68_003730</name>
</gene>
<organism evidence="1 2">
    <name type="scientific">Pedobacter helvus</name>
    <dbReference type="NCBI Taxonomy" id="2563444"/>
    <lineage>
        <taxon>Bacteria</taxon>
        <taxon>Pseudomonadati</taxon>
        <taxon>Bacteroidota</taxon>
        <taxon>Sphingobacteriia</taxon>
        <taxon>Sphingobacteriales</taxon>
        <taxon>Sphingobacteriaceae</taxon>
        <taxon>Pedobacter</taxon>
    </lineage>
</organism>
<accession>A0ABW9JDJ4</accession>
<comment type="caution">
    <text evidence="1">The sequence shown here is derived from an EMBL/GenBank/DDBJ whole genome shotgun (WGS) entry which is preliminary data.</text>
</comment>
<evidence type="ECO:0000313" key="1">
    <source>
        <dbReference type="EMBL" id="MFN0290483.1"/>
    </source>
</evidence>
<dbReference type="RefSeq" id="WP_138729711.1">
    <property type="nucleotide sequence ID" value="NZ_SRMP02000003.1"/>
</dbReference>